<accession>A0A2G9HIR9</accession>
<dbReference type="PANTHER" id="PTHR21277">
    <property type="entry name" value="TRANSCRIPTIONAL ADAPTER 1"/>
    <property type="match status" value="1"/>
</dbReference>
<evidence type="ECO:0000313" key="2">
    <source>
        <dbReference type="EMBL" id="PIN17429.1"/>
    </source>
</evidence>
<dbReference type="OrthoDB" id="10264870at2759"/>
<dbReference type="PANTHER" id="PTHR21277:SF29">
    <property type="entry name" value="TRANSCRIPTIONAL REGULATOR OF RNA POLII, SAGA, SUBUNIT"/>
    <property type="match status" value="1"/>
</dbReference>
<dbReference type="GO" id="GO:0000124">
    <property type="term" value="C:SAGA complex"/>
    <property type="evidence" value="ECO:0007669"/>
    <property type="project" value="TreeGrafter"/>
</dbReference>
<sequence length="362" mass="40353">MVTMNLGVKMPGDRHCPRIDTTELKNHIERRVGHQKAEKYFNLLNRYLSRRLRKSEFDKLCIQLLGRENISLHNGLIRAVIKNACIAKSPPPKDGKVQSSLNVKVPNGYQSSLQSLCRDVFPQSPRKGRTPTLRDRKFKDRPSPLGPHAKPRNVACDDPIPMVQEQQSATEILSLGSRPPVEVTSVEEGEEVEQVAGSPGIHSRSPLRAPLGVCLHAKGRRKVLSHGSSPFINLDTCCKNAELPDTSSLRKRVEQKLEMESLNVSMDCVNLLNNGLDAFLKRLLKPCLDLAASRSECKLPNKVHHQSSIMNGTRAFTCAQKYSVSMTDFQVAMQSNPRILGEDWPVQLEKVSLCASEGYMDG</sequence>
<dbReference type="GO" id="GO:0003713">
    <property type="term" value="F:transcription coactivator activity"/>
    <property type="evidence" value="ECO:0007669"/>
    <property type="project" value="TreeGrafter"/>
</dbReference>
<evidence type="ECO:0000313" key="3">
    <source>
        <dbReference type="Proteomes" id="UP000231279"/>
    </source>
</evidence>
<dbReference type="AlphaFoldDB" id="A0A2G9HIR9"/>
<dbReference type="GO" id="GO:0006357">
    <property type="term" value="P:regulation of transcription by RNA polymerase II"/>
    <property type="evidence" value="ECO:0007669"/>
    <property type="project" value="TreeGrafter"/>
</dbReference>
<feature type="compositionally biased region" description="Basic and acidic residues" evidence="1">
    <location>
        <begin position="132"/>
        <end position="142"/>
    </location>
</feature>
<dbReference type="STRING" id="429701.A0A2G9HIR9"/>
<feature type="region of interest" description="Disordered" evidence="1">
    <location>
        <begin position="121"/>
        <end position="154"/>
    </location>
</feature>
<reference evidence="3" key="1">
    <citation type="journal article" date="2018" name="Gigascience">
        <title>Genome assembly of the Pink Ipe (Handroanthus impetiginosus, Bignoniaceae), a highly valued, ecologically keystone Neotropical timber forest tree.</title>
        <authorList>
            <person name="Silva-Junior O.B."/>
            <person name="Grattapaglia D."/>
            <person name="Novaes E."/>
            <person name="Collevatti R.G."/>
        </authorList>
    </citation>
    <scope>NUCLEOTIDE SEQUENCE [LARGE SCALE GENOMIC DNA]</scope>
    <source>
        <strain evidence="3">cv. UFG-1</strain>
    </source>
</reference>
<organism evidence="2 3">
    <name type="scientific">Handroanthus impetiginosus</name>
    <dbReference type="NCBI Taxonomy" id="429701"/>
    <lineage>
        <taxon>Eukaryota</taxon>
        <taxon>Viridiplantae</taxon>
        <taxon>Streptophyta</taxon>
        <taxon>Embryophyta</taxon>
        <taxon>Tracheophyta</taxon>
        <taxon>Spermatophyta</taxon>
        <taxon>Magnoliopsida</taxon>
        <taxon>eudicotyledons</taxon>
        <taxon>Gunneridae</taxon>
        <taxon>Pentapetalae</taxon>
        <taxon>asterids</taxon>
        <taxon>lamiids</taxon>
        <taxon>Lamiales</taxon>
        <taxon>Bignoniaceae</taxon>
        <taxon>Crescentiina</taxon>
        <taxon>Tabebuia alliance</taxon>
        <taxon>Handroanthus</taxon>
    </lineage>
</organism>
<protein>
    <recommendedName>
        <fullName evidence="4">Transcriptional coactivator Hfi1/Transcriptional adapter 1</fullName>
    </recommendedName>
</protein>
<proteinExistence type="predicted"/>
<dbReference type="InterPro" id="IPR024738">
    <property type="entry name" value="Hfi1/Tada1"/>
</dbReference>
<dbReference type="Pfam" id="PF12767">
    <property type="entry name" value="SAGA-Tad1"/>
    <property type="match status" value="1"/>
</dbReference>
<evidence type="ECO:0008006" key="4">
    <source>
        <dbReference type="Google" id="ProtNLM"/>
    </source>
</evidence>
<keyword evidence="3" id="KW-1185">Reference proteome</keyword>
<dbReference type="CDD" id="cd22933">
    <property type="entry name" value="HFD_HFI1"/>
    <property type="match status" value="1"/>
</dbReference>
<dbReference type="EMBL" id="NKXS01001671">
    <property type="protein sequence ID" value="PIN17429.1"/>
    <property type="molecule type" value="Genomic_DNA"/>
</dbReference>
<gene>
    <name evidence="2" type="ORF">CDL12_09915</name>
</gene>
<name>A0A2G9HIR9_9LAMI</name>
<comment type="caution">
    <text evidence="2">The sequence shown here is derived from an EMBL/GenBank/DDBJ whole genome shotgun (WGS) entry which is preliminary data.</text>
</comment>
<dbReference type="Proteomes" id="UP000231279">
    <property type="component" value="Unassembled WGS sequence"/>
</dbReference>
<evidence type="ECO:0000256" key="1">
    <source>
        <dbReference type="SAM" id="MobiDB-lite"/>
    </source>
</evidence>